<gene>
    <name evidence="3" type="ORF">B0I36DRAFT_364043</name>
</gene>
<dbReference type="EMBL" id="JAGTJQ010000006">
    <property type="protein sequence ID" value="KAH7029509.1"/>
    <property type="molecule type" value="Genomic_DNA"/>
</dbReference>
<evidence type="ECO:0000256" key="2">
    <source>
        <dbReference type="SAM" id="Phobius"/>
    </source>
</evidence>
<evidence type="ECO:0000313" key="4">
    <source>
        <dbReference type="Proteomes" id="UP000756346"/>
    </source>
</evidence>
<dbReference type="RefSeq" id="XP_046011797.1">
    <property type="nucleotide sequence ID" value="XM_046158893.1"/>
</dbReference>
<evidence type="ECO:0000313" key="3">
    <source>
        <dbReference type="EMBL" id="KAH7029509.1"/>
    </source>
</evidence>
<comment type="caution">
    <text evidence="3">The sequence shown here is derived from an EMBL/GenBank/DDBJ whole genome shotgun (WGS) entry which is preliminary data.</text>
</comment>
<keyword evidence="2" id="KW-0472">Membrane</keyword>
<accession>A0A9P8Y525</accession>
<sequence length="557" mass="56758">MLGPPGRLSLSARQNSSPNPNISAGKCYYKAGAEAADNFIPCGNSAFGHYTCCQVGDNCIAADACFNYSQGITYIASCTDPTYRSPSCPQKGTVPNQQWSGITQCDAAAGTWVNCQEAPDAVVVRDANPSCTCAGRKPLFTASAFLEPIAQLPPVKGASISWFKGHEPGPSLTPTPTATAGTTKPVVATTTPQSGSESPKPGSGSSQPGSGSPQPGSGGSGSPQPGSGGSGSSQPGSGSQQPGSGSQQPGYEAPKPGSDPEPTAATSVPLLTASPPGTTGAPGSNPTAISYIISTAISVSVEPGAAATGPAAIVGTSPNELSQAAKIGIGVGTGVGAWLLIGVLIWIFISVQKKKKRRKLMQTYFGKTDATPFGFARRGDSADPIIRPSFGTAREQQQQLLPMAIASPAPVLTGGLDRGRQNRTLLRPAGALNSHPSSPSRGLLSPPTLDTGRRDSSTLPAADPGPALSSRPSTSPGRPPKLTSALKSSNPESRSRSVDSVKRRQDASHRGQSDDYHDYLAGKSSSGRDQSVGGGARRKASIKSLGVRFADDEADPI</sequence>
<dbReference type="AlphaFoldDB" id="A0A9P8Y525"/>
<feature type="region of interest" description="Disordered" evidence="1">
    <location>
        <begin position="161"/>
        <end position="282"/>
    </location>
</feature>
<protein>
    <submittedName>
        <fullName evidence="3">Uncharacterized protein</fullName>
    </submittedName>
</protein>
<feature type="compositionally biased region" description="Low complexity" evidence="1">
    <location>
        <begin position="434"/>
        <end position="449"/>
    </location>
</feature>
<dbReference type="OrthoDB" id="4148662at2759"/>
<feature type="transmembrane region" description="Helical" evidence="2">
    <location>
        <begin position="327"/>
        <end position="349"/>
    </location>
</feature>
<keyword evidence="2" id="KW-0812">Transmembrane</keyword>
<keyword evidence="4" id="KW-1185">Reference proteome</keyword>
<feature type="compositionally biased region" description="Gly residues" evidence="1">
    <location>
        <begin position="216"/>
        <end position="231"/>
    </location>
</feature>
<feature type="compositionally biased region" description="Low complexity" evidence="1">
    <location>
        <begin position="174"/>
        <end position="215"/>
    </location>
</feature>
<reference evidence="3" key="1">
    <citation type="journal article" date="2021" name="Nat. Commun.">
        <title>Genetic determinants of endophytism in the Arabidopsis root mycobiome.</title>
        <authorList>
            <person name="Mesny F."/>
            <person name="Miyauchi S."/>
            <person name="Thiergart T."/>
            <person name="Pickel B."/>
            <person name="Atanasova L."/>
            <person name="Karlsson M."/>
            <person name="Huettel B."/>
            <person name="Barry K.W."/>
            <person name="Haridas S."/>
            <person name="Chen C."/>
            <person name="Bauer D."/>
            <person name="Andreopoulos W."/>
            <person name="Pangilinan J."/>
            <person name="LaButti K."/>
            <person name="Riley R."/>
            <person name="Lipzen A."/>
            <person name="Clum A."/>
            <person name="Drula E."/>
            <person name="Henrissat B."/>
            <person name="Kohler A."/>
            <person name="Grigoriev I.V."/>
            <person name="Martin F.M."/>
            <person name="Hacquard S."/>
        </authorList>
    </citation>
    <scope>NUCLEOTIDE SEQUENCE</scope>
    <source>
        <strain evidence="3">MPI-CAGE-CH-0230</strain>
    </source>
</reference>
<feature type="compositionally biased region" description="Low complexity" evidence="1">
    <location>
        <begin position="232"/>
        <end position="250"/>
    </location>
</feature>
<proteinExistence type="predicted"/>
<organism evidence="3 4">
    <name type="scientific">Microdochium trichocladiopsis</name>
    <dbReference type="NCBI Taxonomy" id="1682393"/>
    <lineage>
        <taxon>Eukaryota</taxon>
        <taxon>Fungi</taxon>
        <taxon>Dikarya</taxon>
        <taxon>Ascomycota</taxon>
        <taxon>Pezizomycotina</taxon>
        <taxon>Sordariomycetes</taxon>
        <taxon>Xylariomycetidae</taxon>
        <taxon>Xylariales</taxon>
        <taxon>Microdochiaceae</taxon>
        <taxon>Microdochium</taxon>
    </lineage>
</organism>
<dbReference type="Proteomes" id="UP000756346">
    <property type="component" value="Unassembled WGS sequence"/>
</dbReference>
<feature type="region of interest" description="Disordered" evidence="1">
    <location>
        <begin position="429"/>
        <end position="557"/>
    </location>
</feature>
<feature type="compositionally biased region" description="Basic and acidic residues" evidence="1">
    <location>
        <begin position="493"/>
        <end position="520"/>
    </location>
</feature>
<evidence type="ECO:0000256" key="1">
    <source>
        <dbReference type="SAM" id="MobiDB-lite"/>
    </source>
</evidence>
<dbReference type="GeneID" id="70188439"/>
<keyword evidence="2" id="KW-1133">Transmembrane helix</keyword>
<name>A0A9P8Y525_9PEZI</name>